<organism evidence="1 2">
    <name type="scientific">Eumeta variegata</name>
    <name type="common">Bagworm moth</name>
    <name type="synonym">Eumeta japonica</name>
    <dbReference type="NCBI Taxonomy" id="151549"/>
    <lineage>
        <taxon>Eukaryota</taxon>
        <taxon>Metazoa</taxon>
        <taxon>Ecdysozoa</taxon>
        <taxon>Arthropoda</taxon>
        <taxon>Hexapoda</taxon>
        <taxon>Insecta</taxon>
        <taxon>Pterygota</taxon>
        <taxon>Neoptera</taxon>
        <taxon>Endopterygota</taxon>
        <taxon>Lepidoptera</taxon>
        <taxon>Glossata</taxon>
        <taxon>Ditrysia</taxon>
        <taxon>Tineoidea</taxon>
        <taxon>Psychidae</taxon>
        <taxon>Oiketicinae</taxon>
        <taxon>Eumeta</taxon>
    </lineage>
</organism>
<dbReference type="AlphaFoldDB" id="A0A4C1Y2K8"/>
<proteinExistence type="predicted"/>
<dbReference type="EMBL" id="BGZK01001051">
    <property type="protein sequence ID" value="GBP69750.1"/>
    <property type="molecule type" value="Genomic_DNA"/>
</dbReference>
<reference evidence="1 2" key="1">
    <citation type="journal article" date="2019" name="Commun. Biol.">
        <title>The bagworm genome reveals a unique fibroin gene that provides high tensile strength.</title>
        <authorList>
            <person name="Kono N."/>
            <person name="Nakamura H."/>
            <person name="Ohtoshi R."/>
            <person name="Tomita M."/>
            <person name="Numata K."/>
            <person name="Arakawa K."/>
        </authorList>
    </citation>
    <scope>NUCLEOTIDE SEQUENCE [LARGE SCALE GENOMIC DNA]</scope>
</reference>
<evidence type="ECO:0000313" key="1">
    <source>
        <dbReference type="EMBL" id="GBP69750.1"/>
    </source>
</evidence>
<comment type="caution">
    <text evidence="1">The sequence shown here is derived from an EMBL/GenBank/DDBJ whole genome shotgun (WGS) entry which is preliminary data.</text>
</comment>
<name>A0A4C1Y2K8_EUMVA</name>
<evidence type="ECO:0000313" key="2">
    <source>
        <dbReference type="Proteomes" id="UP000299102"/>
    </source>
</evidence>
<gene>
    <name evidence="1" type="ORF">EVAR_48777_1</name>
</gene>
<accession>A0A4C1Y2K8</accession>
<protein>
    <submittedName>
        <fullName evidence="1">Uncharacterized protein</fullName>
    </submittedName>
</protein>
<dbReference type="Proteomes" id="UP000299102">
    <property type="component" value="Unassembled WGS sequence"/>
</dbReference>
<keyword evidence="2" id="KW-1185">Reference proteome</keyword>
<sequence length="87" mass="9450">MEATMGAAVWPRSASTLASRRVDASVRPVLAEAASQTRAQPLAARREHTQLTRLVAASAPHAPAASFPLLASHMRFVREHLRIITRV</sequence>